<reference evidence="2 3" key="1">
    <citation type="journal article" date="2016" name="Nat. Commun.">
        <title>Thousands of microbial genomes shed light on interconnected biogeochemical processes in an aquifer system.</title>
        <authorList>
            <person name="Anantharaman K."/>
            <person name="Brown C.T."/>
            <person name="Hug L.A."/>
            <person name="Sharon I."/>
            <person name="Castelle C.J."/>
            <person name="Probst A.J."/>
            <person name="Thomas B.C."/>
            <person name="Singh A."/>
            <person name="Wilkins M.J."/>
            <person name="Karaoz U."/>
            <person name="Brodie E.L."/>
            <person name="Williams K.H."/>
            <person name="Hubbard S.S."/>
            <person name="Banfield J.F."/>
        </authorList>
    </citation>
    <scope>NUCLEOTIDE SEQUENCE [LARGE SCALE GENOMIC DNA]</scope>
</reference>
<dbReference type="InterPro" id="IPR028098">
    <property type="entry name" value="Glyco_trans_4-like_N"/>
</dbReference>
<dbReference type="SUPFAM" id="SSF53756">
    <property type="entry name" value="UDP-Glycosyltransferase/glycogen phosphorylase"/>
    <property type="match status" value="1"/>
</dbReference>
<gene>
    <name evidence="2" type="ORF">A2W54_00800</name>
</gene>
<dbReference type="Gene3D" id="3.40.50.2000">
    <property type="entry name" value="Glycogen Phosphorylase B"/>
    <property type="match status" value="2"/>
</dbReference>
<dbReference type="Pfam" id="PF13692">
    <property type="entry name" value="Glyco_trans_1_4"/>
    <property type="match status" value="1"/>
</dbReference>
<feature type="domain" description="Glycosyltransferase subfamily 4-like N-terminal" evidence="1">
    <location>
        <begin position="14"/>
        <end position="172"/>
    </location>
</feature>
<evidence type="ECO:0000259" key="1">
    <source>
        <dbReference type="Pfam" id="PF13439"/>
    </source>
</evidence>
<evidence type="ECO:0000313" key="2">
    <source>
        <dbReference type="EMBL" id="OGF78404.1"/>
    </source>
</evidence>
<protein>
    <recommendedName>
        <fullName evidence="1">Glycosyltransferase subfamily 4-like N-terminal domain-containing protein</fullName>
    </recommendedName>
</protein>
<accession>A0A1F5WS16</accession>
<dbReference type="PANTHER" id="PTHR12526">
    <property type="entry name" value="GLYCOSYLTRANSFERASE"/>
    <property type="match status" value="1"/>
</dbReference>
<dbReference type="AlphaFoldDB" id="A0A1F5WS16"/>
<dbReference type="Proteomes" id="UP000178425">
    <property type="component" value="Unassembled WGS sequence"/>
</dbReference>
<comment type="caution">
    <text evidence="2">The sequence shown here is derived from an EMBL/GenBank/DDBJ whole genome shotgun (WGS) entry which is preliminary data.</text>
</comment>
<organism evidence="2 3">
    <name type="scientific">Candidatus Giovannonibacteria bacterium RIFCSPHIGHO2_02_43_13</name>
    <dbReference type="NCBI Taxonomy" id="1798330"/>
    <lineage>
        <taxon>Bacteria</taxon>
        <taxon>Candidatus Giovannoniibacteriota</taxon>
    </lineage>
</organism>
<dbReference type="CDD" id="cd03801">
    <property type="entry name" value="GT4_PimA-like"/>
    <property type="match status" value="1"/>
</dbReference>
<proteinExistence type="predicted"/>
<dbReference type="Pfam" id="PF13439">
    <property type="entry name" value="Glyco_transf_4"/>
    <property type="match status" value="1"/>
</dbReference>
<dbReference type="EMBL" id="MFHI01000029">
    <property type="protein sequence ID" value="OGF78404.1"/>
    <property type="molecule type" value="Genomic_DNA"/>
</dbReference>
<name>A0A1F5WS16_9BACT</name>
<sequence length="406" mass="45605">MKVLIATGIYSPDVGGPATYSALLEKELPKRGVEVKIITYGKLKNYPWILRQPAYFFRIFLAARNVDIIYAQDILNSGISSYVAASIWRKKFLLKIVGDYAWEQGAQRFGVKEVLDEFLDRQYGFMVECFRFLEKFVAGRADKIIVPSEYLKKVVMKWGVAPEKIKVIYNAFEPPRSKEITPPAPLTLRVETRTKLSINQNDKIIVSAGRLVPWKGFDVLIEIMPEILEKELNAKLIIIGDGPEKERLLSLKAQIFQDFSQRDGARLSNLPASKYAGLEKFGAEAIAFRGNLQHEKVLEYLAAADVFALNTSYEGLSHQILEAMAVGCPVVTTDVGGNPELIKDGESGFLVKFNDKNALKSTILKILNDMALAQKLAENAQKKAGEFSKERMINETINLIKNICEF</sequence>
<evidence type="ECO:0000313" key="3">
    <source>
        <dbReference type="Proteomes" id="UP000178425"/>
    </source>
</evidence>